<organism evidence="2 3">
    <name type="scientific">Emiliania huxleyi (strain CCMP1516)</name>
    <dbReference type="NCBI Taxonomy" id="280463"/>
    <lineage>
        <taxon>Eukaryota</taxon>
        <taxon>Haptista</taxon>
        <taxon>Haptophyta</taxon>
        <taxon>Prymnesiophyceae</taxon>
        <taxon>Isochrysidales</taxon>
        <taxon>Noelaerhabdaceae</taxon>
        <taxon>Emiliania</taxon>
    </lineage>
</organism>
<dbReference type="KEGG" id="ehx:EMIHUDRAFT_457603"/>
<protein>
    <recommendedName>
        <fullName evidence="4">Alginate lyase domain-containing protein</fullName>
    </recommendedName>
</protein>
<evidence type="ECO:0000313" key="3">
    <source>
        <dbReference type="Proteomes" id="UP000013827"/>
    </source>
</evidence>
<dbReference type="AlphaFoldDB" id="A0A0D3JP37"/>
<dbReference type="Proteomes" id="UP000013827">
    <property type="component" value="Unassembled WGS sequence"/>
</dbReference>
<evidence type="ECO:0008006" key="4">
    <source>
        <dbReference type="Google" id="ProtNLM"/>
    </source>
</evidence>
<dbReference type="PaxDb" id="2903-EOD25272"/>
<dbReference type="GeneID" id="17270817"/>
<accession>A0A0D3JP37</accession>
<dbReference type="HOGENOM" id="CLU_540186_0_0_1"/>
<reference evidence="3" key="1">
    <citation type="journal article" date="2013" name="Nature">
        <title>Pan genome of the phytoplankton Emiliania underpins its global distribution.</title>
        <authorList>
            <person name="Read B.A."/>
            <person name="Kegel J."/>
            <person name="Klute M.J."/>
            <person name="Kuo A."/>
            <person name="Lefebvre S.C."/>
            <person name="Maumus F."/>
            <person name="Mayer C."/>
            <person name="Miller J."/>
            <person name="Monier A."/>
            <person name="Salamov A."/>
            <person name="Young J."/>
            <person name="Aguilar M."/>
            <person name="Claverie J.M."/>
            <person name="Frickenhaus S."/>
            <person name="Gonzalez K."/>
            <person name="Herman E.K."/>
            <person name="Lin Y.C."/>
            <person name="Napier J."/>
            <person name="Ogata H."/>
            <person name="Sarno A.F."/>
            <person name="Shmutz J."/>
            <person name="Schroeder D."/>
            <person name="de Vargas C."/>
            <person name="Verret F."/>
            <person name="von Dassow P."/>
            <person name="Valentin K."/>
            <person name="Van de Peer Y."/>
            <person name="Wheeler G."/>
            <person name="Dacks J.B."/>
            <person name="Delwiche C.F."/>
            <person name="Dyhrman S.T."/>
            <person name="Glockner G."/>
            <person name="John U."/>
            <person name="Richards T."/>
            <person name="Worden A.Z."/>
            <person name="Zhang X."/>
            <person name="Grigoriev I.V."/>
            <person name="Allen A.E."/>
            <person name="Bidle K."/>
            <person name="Borodovsky M."/>
            <person name="Bowler C."/>
            <person name="Brownlee C."/>
            <person name="Cock J.M."/>
            <person name="Elias M."/>
            <person name="Gladyshev V.N."/>
            <person name="Groth M."/>
            <person name="Guda C."/>
            <person name="Hadaegh A."/>
            <person name="Iglesias-Rodriguez M.D."/>
            <person name="Jenkins J."/>
            <person name="Jones B.M."/>
            <person name="Lawson T."/>
            <person name="Leese F."/>
            <person name="Lindquist E."/>
            <person name="Lobanov A."/>
            <person name="Lomsadze A."/>
            <person name="Malik S.B."/>
            <person name="Marsh M.E."/>
            <person name="Mackinder L."/>
            <person name="Mock T."/>
            <person name="Mueller-Roeber B."/>
            <person name="Pagarete A."/>
            <person name="Parker M."/>
            <person name="Probert I."/>
            <person name="Quesneville H."/>
            <person name="Raines C."/>
            <person name="Rensing S.A."/>
            <person name="Riano-Pachon D.M."/>
            <person name="Richier S."/>
            <person name="Rokitta S."/>
            <person name="Shiraiwa Y."/>
            <person name="Soanes D.M."/>
            <person name="van der Giezen M."/>
            <person name="Wahlund T.M."/>
            <person name="Williams B."/>
            <person name="Wilson W."/>
            <person name="Wolfe G."/>
            <person name="Wurch L.L."/>
        </authorList>
    </citation>
    <scope>NUCLEOTIDE SEQUENCE</scope>
</reference>
<keyword evidence="3" id="KW-1185">Reference proteome</keyword>
<proteinExistence type="predicted"/>
<evidence type="ECO:0000256" key="1">
    <source>
        <dbReference type="SAM" id="MobiDB-lite"/>
    </source>
</evidence>
<reference evidence="2" key="2">
    <citation type="submission" date="2024-10" db="UniProtKB">
        <authorList>
            <consortium name="EnsemblProtists"/>
        </authorList>
    </citation>
    <scope>IDENTIFICATION</scope>
</reference>
<feature type="region of interest" description="Disordered" evidence="1">
    <location>
        <begin position="507"/>
        <end position="532"/>
    </location>
</feature>
<dbReference type="OMA" id="EREVGQH"/>
<name>A0A0D3JP37_EMIH1</name>
<sequence length="532" mass="55827">MQTSQGELLLESSGLRVCGRRVSARGAALLGVALAALCGSLWLAAGHGALPAGPPAAGTSKPDVTAPGKDGVCSDRETCLSIVDAFLERQPRQSFMGGKGVGLMQTFGPDSFDGGPCGDKMCKLVEPCPNYEQTPHCRFDVYDNALAAIYLTRRGRLEEARSVLKSFLYFLYDDKGARDSSPCGLKLLAASYTDAPAKAGDYQGVGVADGAVDTGNNAWVGLAFTHFAAETGEACYARVARDILEALRHDVSCADDEMGGFAARGPPYPHNYRSTEHNIDVFSLSRALNSSADAESAATFVRSMAAGLAAVEIQLGQNRVDAQSGGQRLGTLFANAVSIEREVGQHPVAAQRLCDRFAALGTDLAPDTYVTGTGDAAHCDATIPLAAAAADVQFWSLLADADPSAARKNASVTFALRNPGSAQRQAGLWQIDEDLIGSPGGEGKGQAISRARVSIRQLLQAYQAVPASVLGGNINAYIKNDHAADYPGGSDTGIGWTYLRYPHASRSDTPLAPSDWPESTDSNIIGPGPRAR</sequence>
<dbReference type="EnsemblProtists" id="EOD25272">
    <property type="protein sequence ID" value="EOD25272"/>
    <property type="gene ID" value="EMIHUDRAFT_457603"/>
</dbReference>
<evidence type="ECO:0000313" key="2">
    <source>
        <dbReference type="EnsemblProtists" id="EOD25272"/>
    </source>
</evidence>
<dbReference type="RefSeq" id="XP_005777701.1">
    <property type="nucleotide sequence ID" value="XM_005777644.1"/>
</dbReference>